<dbReference type="GO" id="GO:0006508">
    <property type="term" value="P:proteolysis"/>
    <property type="evidence" value="ECO:0007669"/>
    <property type="project" value="UniProtKB-KW"/>
</dbReference>
<evidence type="ECO:0000259" key="9">
    <source>
        <dbReference type="PROSITE" id="PS51864"/>
    </source>
</evidence>
<dbReference type="InterPro" id="IPR006026">
    <property type="entry name" value="Peptidase_Metallo"/>
</dbReference>
<evidence type="ECO:0000256" key="7">
    <source>
        <dbReference type="PROSITE-ProRule" id="PRU01211"/>
    </source>
</evidence>
<dbReference type="InterPro" id="IPR001506">
    <property type="entry name" value="Peptidase_M12A"/>
</dbReference>
<dbReference type="PANTHER" id="PTHR10127">
    <property type="entry name" value="DISCOIDIN, CUB, EGF, LAMININ , AND ZINC METALLOPROTEASE DOMAIN CONTAINING"/>
    <property type="match status" value="1"/>
</dbReference>
<evidence type="ECO:0000256" key="8">
    <source>
        <dbReference type="RuleBase" id="RU361183"/>
    </source>
</evidence>
<dbReference type="InterPro" id="IPR034035">
    <property type="entry name" value="Astacin-like_dom"/>
</dbReference>
<dbReference type="SUPFAM" id="SSF55486">
    <property type="entry name" value="Metalloproteases ('zincins'), catalytic domain"/>
    <property type="match status" value="1"/>
</dbReference>
<comment type="cofactor">
    <cofactor evidence="7 8">
        <name>Zn(2+)</name>
        <dbReference type="ChEBI" id="CHEBI:29105"/>
    </cofactor>
    <text evidence="7 8">Binds 1 zinc ion per subunit.</text>
</comment>
<evidence type="ECO:0000256" key="3">
    <source>
        <dbReference type="ARBA" id="ARBA00022801"/>
    </source>
</evidence>
<keyword evidence="1 7" id="KW-0645">Protease</keyword>
<keyword evidence="2 7" id="KW-0479">Metal-binding</keyword>
<dbReference type="WBParaSite" id="nRc.2.0.1.t46147-RA">
    <property type="protein sequence ID" value="nRc.2.0.1.t46147-RA"/>
    <property type="gene ID" value="nRc.2.0.1.g46147"/>
</dbReference>
<dbReference type="PRINTS" id="PR00480">
    <property type="entry name" value="ASTACIN"/>
</dbReference>
<evidence type="ECO:0000313" key="10">
    <source>
        <dbReference type="Proteomes" id="UP000887565"/>
    </source>
</evidence>
<sequence length="433" mass="48763">MFYITFSRMFTPPKILGKKAVVRSAFNYWQELTCLKFQELNDEPSPDDAGPFLRIIADNGFCYSYIGAVEPGQIVSLGDGCVYLAIAGHEIGHALGLWLSKLSIRHEQSRPDRDDYVLINAENIDPADLDQFDKTNVSTVRSSITPYDHGSVMHYGAYDFAIDESKPVIITKKSLYMKTIGQRDELSFYDAKAINKMYCDDECNVTLPCERDGYTDPKNCSKCRCPEGFTGRFCEKVLHTGYKVCSPQNLIAKNEWQNFRINGHVECNFFLKANNSKRIQINIRANRSSFVCEEVCTSAGGYVEVRYEDQLTFGPRLCCIPPLGATILTEKDKALIMYRGRKTASVMAPYSFGMKALSDKIASAFSTLAYSIDGKSLNASSTRTISNGADPPTKSKKIDFFQRPFFQKFPPIDDLLPQKVAYRSRHRSPVTCI</sequence>
<dbReference type="PROSITE" id="PS00022">
    <property type="entry name" value="EGF_1"/>
    <property type="match status" value="1"/>
</dbReference>
<keyword evidence="3 7" id="KW-0378">Hydrolase</keyword>
<dbReference type="PROSITE" id="PS51864">
    <property type="entry name" value="ASTACIN"/>
    <property type="match status" value="1"/>
</dbReference>
<evidence type="ECO:0000256" key="5">
    <source>
        <dbReference type="ARBA" id="ARBA00023049"/>
    </source>
</evidence>
<dbReference type="Pfam" id="PF01400">
    <property type="entry name" value="Astacin"/>
    <property type="match status" value="1"/>
</dbReference>
<dbReference type="InterPro" id="IPR000742">
    <property type="entry name" value="EGF"/>
</dbReference>
<dbReference type="GO" id="GO:0008270">
    <property type="term" value="F:zinc ion binding"/>
    <property type="evidence" value="ECO:0007669"/>
    <property type="project" value="UniProtKB-UniRule"/>
</dbReference>
<dbReference type="GO" id="GO:0004222">
    <property type="term" value="F:metalloendopeptidase activity"/>
    <property type="evidence" value="ECO:0007669"/>
    <property type="project" value="UniProtKB-UniRule"/>
</dbReference>
<feature type="domain" description="Peptidase M12A" evidence="9">
    <location>
        <begin position="1"/>
        <end position="204"/>
    </location>
</feature>
<keyword evidence="6" id="KW-1015">Disulfide bond</keyword>
<feature type="binding site" evidence="7">
    <location>
        <position position="93"/>
    </location>
    <ligand>
        <name>Zn(2+)</name>
        <dbReference type="ChEBI" id="CHEBI:29105"/>
        <note>catalytic</note>
    </ligand>
</feature>
<dbReference type="CDD" id="cd00054">
    <property type="entry name" value="EGF_CA"/>
    <property type="match status" value="1"/>
</dbReference>
<name>A0A915L5V3_ROMCU</name>
<evidence type="ECO:0000256" key="4">
    <source>
        <dbReference type="ARBA" id="ARBA00022833"/>
    </source>
</evidence>
<keyword evidence="5 7" id="KW-0482">Metalloprotease</keyword>
<protein>
    <recommendedName>
        <fullName evidence="8">Metalloendopeptidase</fullName>
        <ecNumber evidence="8">3.4.24.-</ecNumber>
    </recommendedName>
</protein>
<dbReference type="CDD" id="cd04280">
    <property type="entry name" value="ZnMc_astacin_like"/>
    <property type="match status" value="1"/>
</dbReference>
<evidence type="ECO:0000256" key="6">
    <source>
        <dbReference type="ARBA" id="ARBA00023157"/>
    </source>
</evidence>
<evidence type="ECO:0000313" key="11">
    <source>
        <dbReference type="WBParaSite" id="nRc.2.0.1.t46147-RA"/>
    </source>
</evidence>
<comment type="caution">
    <text evidence="7">Lacks conserved residue(s) required for the propagation of feature annotation.</text>
</comment>
<dbReference type="OMA" id="WRITANN"/>
<dbReference type="SMART" id="SM00235">
    <property type="entry name" value="ZnMc"/>
    <property type="match status" value="1"/>
</dbReference>
<dbReference type="Gene3D" id="3.40.390.10">
    <property type="entry name" value="Collagenase (Catalytic Domain)"/>
    <property type="match status" value="1"/>
</dbReference>
<keyword evidence="4 7" id="KW-0862">Zinc</keyword>
<dbReference type="PROSITE" id="PS01186">
    <property type="entry name" value="EGF_2"/>
    <property type="match status" value="1"/>
</dbReference>
<dbReference type="InterPro" id="IPR024079">
    <property type="entry name" value="MetalloPept_cat_dom_sf"/>
</dbReference>
<keyword evidence="10" id="KW-1185">Reference proteome</keyword>
<reference evidence="11" key="1">
    <citation type="submission" date="2022-11" db="UniProtKB">
        <authorList>
            <consortium name="WormBaseParasite"/>
        </authorList>
    </citation>
    <scope>IDENTIFICATION</scope>
</reference>
<evidence type="ECO:0000256" key="2">
    <source>
        <dbReference type="ARBA" id="ARBA00022723"/>
    </source>
</evidence>
<evidence type="ECO:0000256" key="1">
    <source>
        <dbReference type="ARBA" id="ARBA00022670"/>
    </source>
</evidence>
<organism evidence="10 11">
    <name type="scientific">Romanomermis culicivorax</name>
    <name type="common">Nematode worm</name>
    <dbReference type="NCBI Taxonomy" id="13658"/>
    <lineage>
        <taxon>Eukaryota</taxon>
        <taxon>Metazoa</taxon>
        <taxon>Ecdysozoa</taxon>
        <taxon>Nematoda</taxon>
        <taxon>Enoplea</taxon>
        <taxon>Dorylaimia</taxon>
        <taxon>Mermithida</taxon>
        <taxon>Mermithoidea</taxon>
        <taxon>Mermithidae</taxon>
        <taxon>Romanomermis</taxon>
    </lineage>
</organism>
<dbReference type="AlphaFoldDB" id="A0A915L5V3"/>
<feature type="active site" evidence="7">
    <location>
        <position position="90"/>
    </location>
</feature>
<accession>A0A915L5V3</accession>
<feature type="binding site" evidence="7">
    <location>
        <position position="89"/>
    </location>
    <ligand>
        <name>Zn(2+)</name>
        <dbReference type="ChEBI" id="CHEBI:29105"/>
        <note>catalytic</note>
    </ligand>
</feature>
<dbReference type="Proteomes" id="UP000887565">
    <property type="component" value="Unplaced"/>
</dbReference>
<feature type="binding site" evidence="7">
    <location>
        <position position="106"/>
    </location>
    <ligand>
        <name>Zn(2+)</name>
        <dbReference type="ChEBI" id="CHEBI:29105"/>
        <note>catalytic</note>
    </ligand>
</feature>
<proteinExistence type="predicted"/>
<dbReference type="EC" id="3.4.24.-" evidence="8"/>
<dbReference type="PANTHER" id="PTHR10127:SF780">
    <property type="entry name" value="METALLOENDOPEPTIDASE"/>
    <property type="match status" value="1"/>
</dbReference>